<evidence type="ECO:0000313" key="13">
    <source>
        <dbReference type="Proteomes" id="UP001374579"/>
    </source>
</evidence>
<comment type="caution">
    <text evidence="12">The sequence shown here is derived from an EMBL/GenBank/DDBJ whole genome shotgun (WGS) entry which is preliminary data.</text>
</comment>
<comment type="similarity">
    <text evidence="2 8">Belongs to the anoctamin family.</text>
</comment>
<proteinExistence type="inferred from homology"/>
<evidence type="ECO:0000256" key="5">
    <source>
        <dbReference type="ARBA" id="ARBA00022989"/>
    </source>
</evidence>
<evidence type="ECO:0000256" key="9">
    <source>
        <dbReference type="SAM" id="MobiDB-lite"/>
    </source>
</evidence>
<evidence type="ECO:0000256" key="3">
    <source>
        <dbReference type="ARBA" id="ARBA00022475"/>
    </source>
</evidence>
<dbReference type="GO" id="GO:0005886">
    <property type="term" value="C:plasma membrane"/>
    <property type="evidence" value="ECO:0007669"/>
    <property type="project" value="UniProtKB-SubCell"/>
</dbReference>
<dbReference type="AlphaFoldDB" id="A0AAN9BK72"/>
<feature type="domain" description="Anoctamin transmembrane" evidence="10">
    <location>
        <begin position="319"/>
        <end position="891"/>
    </location>
</feature>
<evidence type="ECO:0000256" key="7">
    <source>
        <dbReference type="ARBA" id="ARBA00023180"/>
    </source>
</evidence>
<dbReference type="GO" id="GO:0046983">
    <property type="term" value="F:protein dimerization activity"/>
    <property type="evidence" value="ECO:0007669"/>
    <property type="project" value="InterPro"/>
</dbReference>
<feature type="transmembrane region" description="Helical" evidence="8">
    <location>
        <begin position="856"/>
        <end position="877"/>
    </location>
</feature>
<name>A0AAN9BK72_9CAEN</name>
<feature type="compositionally biased region" description="Low complexity" evidence="9">
    <location>
        <begin position="915"/>
        <end position="929"/>
    </location>
</feature>
<feature type="transmembrane region" description="Helical" evidence="8">
    <location>
        <begin position="487"/>
        <end position="516"/>
    </location>
</feature>
<feature type="compositionally biased region" description="Polar residues" evidence="9">
    <location>
        <begin position="54"/>
        <end position="84"/>
    </location>
</feature>
<dbReference type="GO" id="GO:0005254">
    <property type="term" value="F:chloride channel activity"/>
    <property type="evidence" value="ECO:0007669"/>
    <property type="project" value="TreeGrafter"/>
</dbReference>
<feature type="compositionally biased region" description="Pro residues" evidence="9">
    <location>
        <begin position="43"/>
        <end position="53"/>
    </location>
</feature>
<feature type="transmembrane region" description="Helical" evidence="8">
    <location>
        <begin position="748"/>
        <end position="772"/>
    </location>
</feature>
<evidence type="ECO:0000313" key="12">
    <source>
        <dbReference type="EMBL" id="KAK7107831.1"/>
    </source>
</evidence>
<dbReference type="Pfam" id="PF16178">
    <property type="entry name" value="Anoct_dimer"/>
    <property type="match status" value="1"/>
</dbReference>
<keyword evidence="13" id="KW-1185">Reference proteome</keyword>
<keyword evidence="7" id="KW-0325">Glycoprotein</keyword>
<dbReference type="InterPro" id="IPR049452">
    <property type="entry name" value="Anoctamin_TM"/>
</dbReference>
<evidence type="ECO:0000256" key="6">
    <source>
        <dbReference type="ARBA" id="ARBA00023136"/>
    </source>
</evidence>
<dbReference type="PANTHER" id="PTHR12308:SF84">
    <property type="entry name" value="ANOCTAMIN"/>
    <property type="match status" value="1"/>
</dbReference>
<feature type="region of interest" description="Disordered" evidence="9">
    <location>
        <begin position="911"/>
        <end position="948"/>
    </location>
</feature>
<keyword evidence="6 8" id="KW-0472">Membrane</keyword>
<gene>
    <name evidence="12" type="ORF">V1264_015682</name>
</gene>
<dbReference type="InterPro" id="IPR032394">
    <property type="entry name" value="Anoct_dimer"/>
</dbReference>
<comment type="subcellular location">
    <subcellularLocation>
        <location evidence="1">Cell membrane</location>
        <topology evidence="1">Multi-pass membrane protein</topology>
    </subcellularLocation>
    <subcellularLocation>
        <location evidence="8">Membrane</location>
        <topology evidence="8">Multi-pass membrane protein</topology>
    </subcellularLocation>
</comment>
<dbReference type="InterPro" id="IPR007632">
    <property type="entry name" value="Anoctamin"/>
</dbReference>
<keyword evidence="5 8" id="KW-1133">Transmembrane helix</keyword>
<accession>A0AAN9BK72</accession>
<feature type="transmembrane region" description="Helical" evidence="8">
    <location>
        <begin position="698"/>
        <end position="720"/>
    </location>
</feature>
<dbReference type="Pfam" id="PF04547">
    <property type="entry name" value="Anoctamin"/>
    <property type="match status" value="1"/>
</dbReference>
<feature type="domain" description="Anoctamin dimerisation" evidence="11">
    <location>
        <begin position="96"/>
        <end position="316"/>
    </location>
</feature>
<feature type="region of interest" description="Disordered" evidence="9">
    <location>
        <begin position="1"/>
        <end position="91"/>
    </location>
</feature>
<evidence type="ECO:0000256" key="2">
    <source>
        <dbReference type="ARBA" id="ARBA00009671"/>
    </source>
</evidence>
<feature type="transmembrane region" description="Helical" evidence="8">
    <location>
        <begin position="536"/>
        <end position="557"/>
    </location>
</feature>
<evidence type="ECO:0000259" key="11">
    <source>
        <dbReference type="Pfam" id="PF16178"/>
    </source>
</evidence>
<keyword evidence="4 8" id="KW-0812">Transmembrane</keyword>
<reference evidence="12 13" key="1">
    <citation type="submission" date="2024-02" db="EMBL/GenBank/DDBJ databases">
        <title>Chromosome-scale genome assembly of the rough periwinkle Littorina saxatilis.</title>
        <authorList>
            <person name="De Jode A."/>
            <person name="Faria R."/>
            <person name="Formenti G."/>
            <person name="Sims Y."/>
            <person name="Smith T.P."/>
            <person name="Tracey A."/>
            <person name="Wood J.M.D."/>
            <person name="Zagrodzka Z.B."/>
            <person name="Johannesson K."/>
            <person name="Butlin R.K."/>
            <person name="Leder E.H."/>
        </authorList>
    </citation>
    <scope>NUCLEOTIDE SEQUENCE [LARGE SCALE GENOMIC DNA]</scope>
    <source>
        <strain evidence="12">Snail1</strain>
        <tissue evidence="12">Muscle</tissue>
    </source>
</reference>
<organism evidence="12 13">
    <name type="scientific">Littorina saxatilis</name>
    <dbReference type="NCBI Taxonomy" id="31220"/>
    <lineage>
        <taxon>Eukaryota</taxon>
        <taxon>Metazoa</taxon>
        <taxon>Spiralia</taxon>
        <taxon>Lophotrochozoa</taxon>
        <taxon>Mollusca</taxon>
        <taxon>Gastropoda</taxon>
        <taxon>Caenogastropoda</taxon>
        <taxon>Littorinimorpha</taxon>
        <taxon>Littorinoidea</taxon>
        <taxon>Littorinidae</taxon>
        <taxon>Littorina</taxon>
    </lineage>
</organism>
<dbReference type="EMBL" id="JBAMIC010000004">
    <property type="protein sequence ID" value="KAK7107831.1"/>
    <property type="molecule type" value="Genomic_DNA"/>
</dbReference>
<evidence type="ECO:0000256" key="8">
    <source>
        <dbReference type="RuleBase" id="RU280814"/>
    </source>
</evidence>
<feature type="transmembrane region" description="Helical" evidence="8">
    <location>
        <begin position="330"/>
        <end position="354"/>
    </location>
</feature>
<sequence>MEPPREGFASPQGVAPIGFELHAMEEGVSPTPDPQLPQAASPEPSPPPPPPPTNSLYSATNGPEIQDTGDTGSAKNGPPSSSTKTGDESKMEKSLFFKDGRRRIDYVFAFKQQDKQDEKDMKRRQTFEDNLQKSGLVLETDTMQYSKNEKIVYVKVHAPWAVLTAQAELMSMKMPLAENDMAEEMESCWSKCPTPFDFDSDILPKIPEYFTAAFSREREDQFIVENKDTFFTSAQRSLLVYQILSRTVFEVSGDKSKDKFGIKKMVSAGAYDAAYPLHEGEFKSEHSILTRGKANNRHLLYETWARPGTWYKYQPLDHIRLYFGEKIGIYFTWLGYYTAKLIPAAIVGLIAFFYGVGTVNDDPASTEICDKNGPGNYTMCPVCDERCTYWRLYRSCTYSTVTYLFDNEATVIFAAFMALWAMFFIEMWKRRTAEIEYDWDVADFEEEETVRPEFEALVQKRRMNPITKTEEPYLSLASRGCRYLSSVWVVVFMLCMVIAAVFGVIVYRMTVSILLFAVDQSQISQWSSTITSITGAVINLICIIILGKIYLVIALALTNFETHRTETEWEDSFTLKMFLFQFVNHYSSLFYIAFFKGKLIGRPGEYNRNINNARQEECDPSGCLIELLIQLMIIMVGKQAFNNCKELFFPKIMNWFKSRQVKAEEKAKEKKELAVWERDYAMASMPDLGLFDEYLEMVLQYGFVTIFVAAFPLAPLFALLNNIIEVRLDAYKFVTQWRRPLAVRAQDIGIWFGILRGITTVAVASNAAIIAFTSEFVPKLVYRYGYNNTSLEGYVKFSLSTFNVLDFEPQSEPRDPNKTISNVQECMYRDFRHGPDSLNNKYEFTMQYWHVLTARLAFVIVFILVVVFLQWFISFLVPDIPRSVKMQMLREKHLAKESILAAETVRRQRFGIGGSNSNISPNKSPNKSPNQRHSQVDMELHQGSLPWW</sequence>
<dbReference type="PANTHER" id="PTHR12308">
    <property type="entry name" value="ANOCTAMIN"/>
    <property type="match status" value="1"/>
</dbReference>
<dbReference type="Proteomes" id="UP001374579">
    <property type="component" value="Unassembled WGS sequence"/>
</dbReference>
<protein>
    <recommendedName>
        <fullName evidence="8">Anoctamin</fullName>
    </recommendedName>
</protein>
<feature type="transmembrane region" description="Helical" evidence="8">
    <location>
        <begin position="578"/>
        <end position="595"/>
    </location>
</feature>
<evidence type="ECO:0000256" key="4">
    <source>
        <dbReference type="ARBA" id="ARBA00022692"/>
    </source>
</evidence>
<keyword evidence="3" id="KW-1003">Cell membrane</keyword>
<evidence type="ECO:0000259" key="10">
    <source>
        <dbReference type="Pfam" id="PF04547"/>
    </source>
</evidence>
<feature type="transmembrane region" description="Helical" evidence="8">
    <location>
        <begin position="409"/>
        <end position="428"/>
    </location>
</feature>
<evidence type="ECO:0000256" key="1">
    <source>
        <dbReference type="ARBA" id="ARBA00004651"/>
    </source>
</evidence>